<dbReference type="Proteomes" id="UP000176445">
    <property type="component" value="Unassembled WGS sequence"/>
</dbReference>
<proteinExistence type="predicted"/>
<dbReference type="EMBL" id="MFKW01000015">
    <property type="protein sequence ID" value="OGG51787.1"/>
    <property type="molecule type" value="Genomic_DNA"/>
</dbReference>
<evidence type="ECO:0000313" key="2">
    <source>
        <dbReference type="EMBL" id="OGG51787.1"/>
    </source>
</evidence>
<feature type="domain" description="AbiEi antitoxin N-terminal" evidence="1">
    <location>
        <begin position="16"/>
        <end position="62"/>
    </location>
</feature>
<dbReference type="AlphaFoldDB" id="A0A1F6CRQ2"/>
<comment type="caution">
    <text evidence="2">The sequence shown here is derived from an EMBL/GenBank/DDBJ whole genome shotgun (WGS) entry which is preliminary data.</text>
</comment>
<evidence type="ECO:0000313" key="3">
    <source>
        <dbReference type="Proteomes" id="UP000176445"/>
    </source>
</evidence>
<sequence>MAKLVNWPKFERSLKEKRLSLFTPLDVKRVLGVTATSVTFLLHRYAKKGLILRVRKGLYTLPDAHVPDPYLANRIYEPSYVSLEFALSYHGVIPESVYEITSVTTKATRRFTALGKIFSFRRIKRQAFKGYEPRKQNGFTFFIADPEKAFVDLAYLRIRANRKPLSRFHKEKINANKALRYAGFFNYDPLIRVIKTTLR</sequence>
<accession>A0A1F6CRQ2</accession>
<evidence type="ECO:0000259" key="1">
    <source>
        <dbReference type="Pfam" id="PF13338"/>
    </source>
</evidence>
<organism evidence="2 3">
    <name type="scientific">Candidatus Kaiserbacteria bacterium RIFCSPHIGHO2_01_FULL_54_36b</name>
    <dbReference type="NCBI Taxonomy" id="1798483"/>
    <lineage>
        <taxon>Bacteria</taxon>
        <taxon>Candidatus Kaiseribacteriota</taxon>
    </lineage>
</organism>
<name>A0A1F6CRQ2_9BACT</name>
<gene>
    <name evidence="2" type="ORF">A2704_04075</name>
</gene>
<reference evidence="2 3" key="1">
    <citation type="journal article" date="2016" name="Nat. Commun.">
        <title>Thousands of microbial genomes shed light on interconnected biogeochemical processes in an aquifer system.</title>
        <authorList>
            <person name="Anantharaman K."/>
            <person name="Brown C.T."/>
            <person name="Hug L.A."/>
            <person name="Sharon I."/>
            <person name="Castelle C.J."/>
            <person name="Probst A.J."/>
            <person name="Thomas B.C."/>
            <person name="Singh A."/>
            <person name="Wilkins M.J."/>
            <person name="Karaoz U."/>
            <person name="Brodie E.L."/>
            <person name="Williams K.H."/>
            <person name="Hubbard S.S."/>
            <person name="Banfield J.F."/>
        </authorList>
    </citation>
    <scope>NUCLEOTIDE SEQUENCE [LARGE SCALE GENOMIC DNA]</scope>
</reference>
<dbReference type="InterPro" id="IPR025159">
    <property type="entry name" value="AbiEi_N"/>
</dbReference>
<protein>
    <recommendedName>
        <fullName evidence="1">AbiEi antitoxin N-terminal domain-containing protein</fullName>
    </recommendedName>
</protein>
<dbReference type="Pfam" id="PF13338">
    <property type="entry name" value="AbiEi_4"/>
    <property type="match status" value="1"/>
</dbReference>